<dbReference type="Proteomes" id="UP001497535">
    <property type="component" value="Unassembled WGS sequence"/>
</dbReference>
<proteinExistence type="predicted"/>
<dbReference type="EMBL" id="CAVMJV010000003">
    <property type="protein sequence ID" value="CAK5017119.1"/>
    <property type="molecule type" value="Genomic_DNA"/>
</dbReference>
<gene>
    <name evidence="1" type="ORF">MENTE1834_LOCUS3427</name>
</gene>
<keyword evidence="2" id="KW-1185">Reference proteome</keyword>
<protein>
    <submittedName>
        <fullName evidence="1">Uncharacterized protein</fullName>
    </submittedName>
</protein>
<organism evidence="1 2">
    <name type="scientific">Meloidogyne enterolobii</name>
    <name type="common">Root-knot nematode worm</name>
    <name type="synonym">Meloidogyne mayaguensis</name>
    <dbReference type="NCBI Taxonomy" id="390850"/>
    <lineage>
        <taxon>Eukaryota</taxon>
        <taxon>Metazoa</taxon>
        <taxon>Ecdysozoa</taxon>
        <taxon>Nematoda</taxon>
        <taxon>Chromadorea</taxon>
        <taxon>Rhabditida</taxon>
        <taxon>Tylenchina</taxon>
        <taxon>Tylenchomorpha</taxon>
        <taxon>Tylenchoidea</taxon>
        <taxon>Meloidogynidae</taxon>
        <taxon>Meloidogyninae</taxon>
        <taxon>Meloidogyne</taxon>
    </lineage>
</organism>
<comment type="caution">
    <text evidence="1">The sequence shown here is derived from an EMBL/GenBank/DDBJ whole genome shotgun (WGS) entry which is preliminary data.</text>
</comment>
<evidence type="ECO:0000313" key="2">
    <source>
        <dbReference type="Proteomes" id="UP001497535"/>
    </source>
</evidence>
<accession>A0ACB0XTP5</accession>
<reference evidence="1" key="1">
    <citation type="submission" date="2023-11" db="EMBL/GenBank/DDBJ databases">
        <authorList>
            <person name="Poullet M."/>
        </authorList>
    </citation>
    <scope>NUCLEOTIDE SEQUENCE</scope>
    <source>
        <strain evidence="1">E1834</strain>
    </source>
</reference>
<sequence length="62" mass="7050">MQMEIKCKTSGGGVINVRVSHLLQSGVFKNMWRNRNDKHVQQTSTITSTTRRGGGKYQQKNK</sequence>
<name>A0ACB0XTP5_MELEN</name>
<evidence type="ECO:0000313" key="1">
    <source>
        <dbReference type="EMBL" id="CAK5017119.1"/>
    </source>
</evidence>